<accession>A0A176S797</accession>
<name>A0A176S797_9GAMM</name>
<dbReference type="Proteomes" id="UP000076962">
    <property type="component" value="Unassembled WGS sequence"/>
</dbReference>
<dbReference type="EMBL" id="LUTY01000133">
    <property type="protein sequence ID" value="OAD23847.1"/>
    <property type="molecule type" value="Genomic_DNA"/>
</dbReference>
<reference evidence="1 2" key="1">
    <citation type="submission" date="2016-05" db="EMBL/GenBank/DDBJ databases">
        <title>Single-cell genome of chain-forming Candidatus Thiomargarita nelsonii and comparison to other large sulfur-oxidizing bacteria.</title>
        <authorList>
            <person name="Winkel M."/>
            <person name="Salman V."/>
            <person name="Woyke T."/>
            <person name="Schulz-Vogt H."/>
            <person name="Richter M."/>
            <person name="Flood B."/>
            <person name="Bailey J."/>
            <person name="Amann R."/>
            <person name="Mussmann M."/>
        </authorList>
    </citation>
    <scope>NUCLEOTIDE SEQUENCE [LARGE SCALE GENOMIC DNA]</scope>
    <source>
        <strain evidence="1 2">THI036</strain>
    </source>
</reference>
<evidence type="ECO:0000313" key="1">
    <source>
        <dbReference type="EMBL" id="OAD23847.1"/>
    </source>
</evidence>
<keyword evidence="2" id="KW-1185">Reference proteome</keyword>
<gene>
    <name evidence="1" type="ORF">THIOM_000310</name>
</gene>
<organism evidence="1 2">
    <name type="scientific">Candidatus Thiomargarita nelsonii</name>
    <dbReference type="NCBI Taxonomy" id="1003181"/>
    <lineage>
        <taxon>Bacteria</taxon>
        <taxon>Pseudomonadati</taxon>
        <taxon>Pseudomonadota</taxon>
        <taxon>Gammaproteobacteria</taxon>
        <taxon>Thiotrichales</taxon>
        <taxon>Thiotrichaceae</taxon>
        <taxon>Thiomargarita</taxon>
    </lineage>
</organism>
<evidence type="ECO:0000313" key="2">
    <source>
        <dbReference type="Proteomes" id="UP000076962"/>
    </source>
</evidence>
<dbReference type="InterPro" id="IPR036052">
    <property type="entry name" value="TrpB-like_PALP_sf"/>
</dbReference>
<comment type="caution">
    <text evidence="1">The sequence shown here is derived from an EMBL/GenBank/DDBJ whole genome shotgun (WGS) entry which is preliminary data.</text>
</comment>
<sequence>MHSQYGLFLGPTAGAAYAVADWVARMNPGKRILTIFPDHGIRYLQTIFDPEWLNERAEELKRDWSHPAVVEDPKEVGRDWEYFAWGRRSYPEVLGHAPVSR</sequence>
<protein>
    <submittedName>
        <fullName evidence="1">Cysteine synthase/cystathionine beta-synthase family protein</fullName>
    </submittedName>
</protein>
<dbReference type="SUPFAM" id="SSF53686">
    <property type="entry name" value="Tryptophan synthase beta subunit-like PLP-dependent enzymes"/>
    <property type="match status" value="1"/>
</dbReference>
<proteinExistence type="predicted"/>
<dbReference type="AlphaFoldDB" id="A0A176S797"/>
<dbReference type="Gene3D" id="3.40.50.1100">
    <property type="match status" value="1"/>
</dbReference>